<feature type="compositionally biased region" description="Basic residues" evidence="1">
    <location>
        <begin position="148"/>
        <end position="162"/>
    </location>
</feature>
<gene>
    <name evidence="2" type="ORF">Dda_1566</name>
</gene>
<dbReference type="AlphaFoldDB" id="A0AAD6J1Y5"/>
<accession>A0AAD6J1Y5</accession>
<feature type="region of interest" description="Disordered" evidence="1">
    <location>
        <begin position="134"/>
        <end position="227"/>
    </location>
</feature>
<evidence type="ECO:0000313" key="3">
    <source>
        <dbReference type="Proteomes" id="UP001221413"/>
    </source>
</evidence>
<dbReference type="Proteomes" id="UP001221413">
    <property type="component" value="Unassembled WGS sequence"/>
</dbReference>
<reference evidence="2" key="1">
    <citation type="submission" date="2023-01" db="EMBL/GenBank/DDBJ databases">
        <title>The chitinases involved in constricting ring structure development in the nematode-trapping fungus Drechslerella dactyloides.</title>
        <authorList>
            <person name="Wang R."/>
            <person name="Zhang L."/>
            <person name="Tang P."/>
            <person name="Li S."/>
            <person name="Liang L."/>
        </authorList>
    </citation>
    <scope>NUCLEOTIDE SEQUENCE</scope>
    <source>
        <strain evidence="2">YMF1.00031</strain>
    </source>
</reference>
<sequence>MSDKTTEDKLCDAMNNVKLDPASGVEILGVRQSSNTIPSHKRGPVGPTVDKTDTRNLLKENVAVGTVRNDKASSQPTLRPDPPTEASPAPKASTTTSHLEPRREPLVRGGYQIPIDLLRLAIPELAYLPSKRTTDISADTPSESMAKGKSKKAKKAAARKRRQADDASDSGSSAAVSDSALSDEEPSTQKSTTPGILEEQVDSEQSSPPTMAASPEDTGSQKPQQTQKVVIDPPLFELLNDLSLFYKWEVDDFKKLDRNSHLAFFHIYARDKTPPPTDDDKTVFKKFVEHIYKDHYWLSMVREAVLFCAHGPLQSRTPPGGLHRLLTVAEDYHFLMQLGMYFKERELSIGEKLAGAPLPAGLPEDTEEGEEEDEELDEEAIPEEVADSGAGGGGEGQKKKKKRKRKKKNKAKGAATGTDGPVDGPAGEAEAAGGPSGSERTARDVSAEALAEARTILAFEAILQAYLHARIARRRP</sequence>
<feature type="region of interest" description="Disordered" evidence="1">
    <location>
        <begin position="31"/>
        <end position="105"/>
    </location>
</feature>
<feature type="compositionally biased region" description="Low complexity" evidence="1">
    <location>
        <begin position="169"/>
        <end position="180"/>
    </location>
</feature>
<feature type="compositionally biased region" description="Basic residues" evidence="1">
    <location>
        <begin position="398"/>
        <end position="411"/>
    </location>
</feature>
<evidence type="ECO:0000313" key="2">
    <source>
        <dbReference type="EMBL" id="KAJ6263008.1"/>
    </source>
</evidence>
<feature type="compositionally biased region" description="Polar residues" evidence="1">
    <location>
        <begin position="217"/>
        <end position="227"/>
    </location>
</feature>
<feature type="compositionally biased region" description="Low complexity" evidence="1">
    <location>
        <begin position="424"/>
        <end position="439"/>
    </location>
</feature>
<name>A0AAD6J1Y5_DREDA</name>
<proteinExistence type="predicted"/>
<comment type="caution">
    <text evidence="2">The sequence shown here is derived from an EMBL/GenBank/DDBJ whole genome shotgun (WGS) entry which is preliminary data.</text>
</comment>
<keyword evidence="3" id="KW-1185">Reference proteome</keyword>
<dbReference type="EMBL" id="JAQGDS010000002">
    <property type="protein sequence ID" value="KAJ6263008.1"/>
    <property type="molecule type" value="Genomic_DNA"/>
</dbReference>
<protein>
    <submittedName>
        <fullName evidence="2">Uncharacterized protein</fullName>
    </submittedName>
</protein>
<evidence type="ECO:0000256" key="1">
    <source>
        <dbReference type="SAM" id="MobiDB-lite"/>
    </source>
</evidence>
<organism evidence="2 3">
    <name type="scientific">Drechslerella dactyloides</name>
    <name type="common">Nematode-trapping fungus</name>
    <name type="synonym">Arthrobotrys dactyloides</name>
    <dbReference type="NCBI Taxonomy" id="74499"/>
    <lineage>
        <taxon>Eukaryota</taxon>
        <taxon>Fungi</taxon>
        <taxon>Dikarya</taxon>
        <taxon>Ascomycota</taxon>
        <taxon>Pezizomycotina</taxon>
        <taxon>Orbiliomycetes</taxon>
        <taxon>Orbiliales</taxon>
        <taxon>Orbiliaceae</taxon>
        <taxon>Drechslerella</taxon>
    </lineage>
</organism>
<feature type="compositionally biased region" description="Acidic residues" evidence="1">
    <location>
        <begin position="364"/>
        <end position="386"/>
    </location>
</feature>
<feature type="region of interest" description="Disordered" evidence="1">
    <location>
        <begin position="355"/>
        <end position="447"/>
    </location>
</feature>